<evidence type="ECO:0000256" key="4">
    <source>
        <dbReference type="ARBA" id="ARBA00022692"/>
    </source>
</evidence>
<proteinExistence type="inferred from homology"/>
<evidence type="ECO:0000256" key="6">
    <source>
        <dbReference type="ARBA" id="ARBA00023136"/>
    </source>
</evidence>
<dbReference type="PANTHER" id="PTHR12778">
    <property type="entry name" value="SOLUTE CARRIER FAMILY 33 ACETYL-COA TRANSPORTER -RELATED"/>
    <property type="match status" value="1"/>
</dbReference>
<dbReference type="EMBL" id="CP159253">
    <property type="protein sequence ID" value="XCG47482.1"/>
    <property type="molecule type" value="Genomic_DNA"/>
</dbReference>
<dbReference type="PANTHER" id="PTHR12778:SF10">
    <property type="entry name" value="MAJOR FACILITATOR SUPERFAMILY DOMAIN-CONTAINING PROTEIN 3"/>
    <property type="match status" value="1"/>
</dbReference>
<feature type="transmembrane region" description="Helical" evidence="7">
    <location>
        <begin position="349"/>
        <end position="373"/>
    </location>
</feature>
<comment type="subcellular location">
    <subcellularLocation>
        <location evidence="1">Membrane</location>
        <topology evidence="1">Multi-pass membrane protein</topology>
    </subcellularLocation>
</comment>
<feature type="transmembrane region" description="Helical" evidence="7">
    <location>
        <begin position="51"/>
        <end position="67"/>
    </location>
</feature>
<keyword evidence="4 7" id="KW-0812">Transmembrane</keyword>
<evidence type="ECO:0000313" key="8">
    <source>
        <dbReference type="EMBL" id="XCG47482.1"/>
    </source>
</evidence>
<dbReference type="GO" id="GO:0016020">
    <property type="term" value="C:membrane"/>
    <property type="evidence" value="ECO:0007669"/>
    <property type="project" value="UniProtKB-SubCell"/>
</dbReference>
<feature type="transmembrane region" description="Helical" evidence="7">
    <location>
        <begin position="379"/>
        <end position="402"/>
    </location>
</feature>
<dbReference type="InterPro" id="IPR004752">
    <property type="entry name" value="AmpG_permease/AT-1"/>
</dbReference>
<keyword evidence="3" id="KW-0813">Transport</keyword>
<feature type="transmembrane region" description="Helical" evidence="7">
    <location>
        <begin position="87"/>
        <end position="105"/>
    </location>
</feature>
<dbReference type="GO" id="GO:0008521">
    <property type="term" value="F:acetyl-CoA transmembrane transporter activity"/>
    <property type="evidence" value="ECO:0007669"/>
    <property type="project" value="InterPro"/>
</dbReference>
<feature type="transmembrane region" description="Helical" evidence="7">
    <location>
        <begin position="175"/>
        <end position="196"/>
    </location>
</feature>
<feature type="transmembrane region" description="Helical" evidence="7">
    <location>
        <begin position="258"/>
        <end position="279"/>
    </location>
</feature>
<protein>
    <submittedName>
        <fullName evidence="8">MFS transporter</fullName>
    </submittedName>
</protein>
<dbReference type="AlphaFoldDB" id="A0AAU8CLM7"/>
<evidence type="ECO:0000256" key="7">
    <source>
        <dbReference type="SAM" id="Phobius"/>
    </source>
</evidence>
<reference evidence="8" key="1">
    <citation type="submission" date="2024-06" db="EMBL/GenBank/DDBJ databases">
        <title>Mesorhizobium karijinii sp. nov., a symbiont of the iconic Swainsona formosa from arid Australia.</title>
        <authorList>
            <person name="Hill Y.J."/>
            <person name="Watkin E.L.J."/>
            <person name="O'Hara G.W."/>
            <person name="Terpolilli J."/>
            <person name="Tye M.L."/>
            <person name="Kohlmeier M.G."/>
        </authorList>
    </citation>
    <scope>NUCLEOTIDE SEQUENCE</scope>
    <source>
        <strain evidence="8">WSM2240</strain>
    </source>
</reference>
<evidence type="ECO:0000256" key="3">
    <source>
        <dbReference type="ARBA" id="ARBA00022448"/>
    </source>
</evidence>
<dbReference type="InterPro" id="IPR011701">
    <property type="entry name" value="MFS"/>
</dbReference>
<keyword evidence="5 7" id="KW-1133">Transmembrane helix</keyword>
<feature type="transmembrane region" description="Helical" evidence="7">
    <location>
        <begin position="286"/>
        <end position="304"/>
    </location>
</feature>
<comment type="similarity">
    <text evidence="2">Belongs to the major facilitator superfamily.</text>
</comment>
<name>A0AAU8CLM7_9HYPH</name>
<dbReference type="Pfam" id="PF07690">
    <property type="entry name" value="MFS_1"/>
    <property type="match status" value="1"/>
</dbReference>
<feature type="transmembrane region" description="Helical" evidence="7">
    <location>
        <begin position="148"/>
        <end position="169"/>
    </location>
</feature>
<evidence type="ECO:0000256" key="5">
    <source>
        <dbReference type="ARBA" id="ARBA00022989"/>
    </source>
</evidence>
<feature type="transmembrane region" description="Helical" evidence="7">
    <location>
        <begin position="225"/>
        <end position="246"/>
    </location>
</feature>
<keyword evidence="6 7" id="KW-0472">Membrane</keyword>
<dbReference type="InterPro" id="IPR024371">
    <property type="entry name" value="AcetylCoA_trans_1-like"/>
</dbReference>
<gene>
    <name evidence="8" type="ORF">ABVK50_19700</name>
</gene>
<evidence type="ECO:0000256" key="2">
    <source>
        <dbReference type="ARBA" id="ARBA00008335"/>
    </source>
</evidence>
<dbReference type="InterPro" id="IPR036259">
    <property type="entry name" value="MFS_trans_sf"/>
</dbReference>
<feature type="transmembrane region" description="Helical" evidence="7">
    <location>
        <begin position="111"/>
        <end position="136"/>
    </location>
</feature>
<evidence type="ECO:0000256" key="1">
    <source>
        <dbReference type="ARBA" id="ARBA00004141"/>
    </source>
</evidence>
<dbReference type="Gene3D" id="1.20.1250.20">
    <property type="entry name" value="MFS general substrate transporter like domains"/>
    <property type="match status" value="2"/>
</dbReference>
<dbReference type="Pfam" id="PF13000">
    <property type="entry name" value="Acatn"/>
    <property type="match status" value="1"/>
</dbReference>
<dbReference type="GO" id="GO:0035348">
    <property type="term" value="P:acetyl-CoA transmembrane transport"/>
    <property type="evidence" value="ECO:0007669"/>
    <property type="project" value="InterPro"/>
</dbReference>
<organism evidence="8">
    <name type="scientific">Mesorhizobium sp. WSM2240</name>
    <dbReference type="NCBI Taxonomy" id="3228851"/>
    <lineage>
        <taxon>Bacteria</taxon>
        <taxon>Pseudomonadati</taxon>
        <taxon>Pseudomonadota</taxon>
        <taxon>Alphaproteobacteria</taxon>
        <taxon>Hyphomicrobiales</taxon>
        <taxon>Phyllobacteriaceae</taxon>
        <taxon>Mesorhizobium</taxon>
    </lineage>
</organism>
<dbReference type="SUPFAM" id="SSF103473">
    <property type="entry name" value="MFS general substrate transporter"/>
    <property type="match status" value="1"/>
</dbReference>
<feature type="transmembrane region" description="Helical" evidence="7">
    <location>
        <begin position="316"/>
        <end position="337"/>
    </location>
</feature>
<accession>A0AAU8CLM7</accession>
<sequence length="408" mass="41860">MHAPAPKPALPPLALFLAIGGLYVAQSVIGGITWTGLPAVMRAEGVSLDRIGLVSLIALPWALKFLWSPAVERFRLPRTGRNRSGAVVLAGVLVSVLGLIVVGAVGPASLVPVLACLTVVAFAASTVDIACDGFAVQSLSREHHGWGNAAQVGGAYLGSAVGGGLFLVLVDASGWLAAVWAMALLVLLLGLPFMLGPARHMPEETRDHVPSLAAALRRSEIRRGLAAAAIYVVAQKVGLLMLGPFLVDVGLDLSSIGFLNGVGGLLAGVAAALAGGALVKTWGVRNVLVLALVLQAASLFYFSVFDVQAGWSKTVLFGVAIASSSGILALGFVALYAQFMRWSDPRQAGVDFTLFQCMDALVSMAGGILAGYAAEHFGYGVFFAGAGTVALAAVPAIVMVAGRRSAPV</sequence>